<keyword evidence="2" id="KW-1185">Reference proteome</keyword>
<comment type="caution">
    <text evidence="1">The sequence shown here is derived from an EMBL/GenBank/DDBJ whole genome shotgun (WGS) entry which is preliminary data.</text>
</comment>
<accession>A0ACC2GYW9</accession>
<sequence>MVFLWPAWTALNQTGIAFPTPDRTCPRYQVRPDRQQRFHLNEIFNEFDVWRPRGAACILPNVNKAVERGSPVRQQEPGLWDHLRASGIARTGIRLDTEGEGRRVGRNDQTRC</sequence>
<organism evidence="1 2">
    <name type="scientific">Dallia pectoralis</name>
    <name type="common">Alaska blackfish</name>
    <dbReference type="NCBI Taxonomy" id="75939"/>
    <lineage>
        <taxon>Eukaryota</taxon>
        <taxon>Metazoa</taxon>
        <taxon>Chordata</taxon>
        <taxon>Craniata</taxon>
        <taxon>Vertebrata</taxon>
        <taxon>Euteleostomi</taxon>
        <taxon>Actinopterygii</taxon>
        <taxon>Neopterygii</taxon>
        <taxon>Teleostei</taxon>
        <taxon>Protacanthopterygii</taxon>
        <taxon>Esociformes</taxon>
        <taxon>Umbridae</taxon>
        <taxon>Dallia</taxon>
    </lineage>
</organism>
<evidence type="ECO:0000313" key="1">
    <source>
        <dbReference type="EMBL" id="KAJ8008953.1"/>
    </source>
</evidence>
<gene>
    <name evidence="1" type="ORF">DPEC_G00083770</name>
</gene>
<protein>
    <submittedName>
        <fullName evidence="1">Uncharacterized protein</fullName>
    </submittedName>
</protein>
<evidence type="ECO:0000313" key="2">
    <source>
        <dbReference type="Proteomes" id="UP001157502"/>
    </source>
</evidence>
<name>A0ACC2GYW9_DALPE</name>
<proteinExistence type="predicted"/>
<reference evidence="1" key="1">
    <citation type="submission" date="2021-05" db="EMBL/GenBank/DDBJ databases">
        <authorList>
            <person name="Pan Q."/>
            <person name="Jouanno E."/>
            <person name="Zahm M."/>
            <person name="Klopp C."/>
            <person name="Cabau C."/>
            <person name="Louis A."/>
            <person name="Berthelot C."/>
            <person name="Parey E."/>
            <person name="Roest Crollius H."/>
            <person name="Montfort J."/>
            <person name="Robinson-Rechavi M."/>
            <person name="Bouchez O."/>
            <person name="Lampietro C."/>
            <person name="Lopez Roques C."/>
            <person name="Donnadieu C."/>
            <person name="Postlethwait J."/>
            <person name="Bobe J."/>
            <person name="Dillon D."/>
            <person name="Chandos A."/>
            <person name="von Hippel F."/>
            <person name="Guiguen Y."/>
        </authorList>
    </citation>
    <scope>NUCLEOTIDE SEQUENCE</scope>
    <source>
        <strain evidence="1">YG-Jan2019</strain>
    </source>
</reference>
<dbReference type="Proteomes" id="UP001157502">
    <property type="component" value="Chromosome 7"/>
</dbReference>
<dbReference type="EMBL" id="CM055734">
    <property type="protein sequence ID" value="KAJ8008953.1"/>
    <property type="molecule type" value="Genomic_DNA"/>
</dbReference>